<comment type="caution">
    <text evidence="2">The sequence shown here is derived from an EMBL/GenBank/DDBJ whole genome shotgun (WGS) entry which is preliminary data.</text>
</comment>
<dbReference type="EMBL" id="JAGTTL010000029">
    <property type="protein sequence ID" value="KAK6299100.1"/>
    <property type="molecule type" value="Genomic_DNA"/>
</dbReference>
<name>A0AAN8L0Y1_9TELE</name>
<organism evidence="2 3">
    <name type="scientific">Coregonus suidteri</name>
    <dbReference type="NCBI Taxonomy" id="861788"/>
    <lineage>
        <taxon>Eukaryota</taxon>
        <taxon>Metazoa</taxon>
        <taxon>Chordata</taxon>
        <taxon>Craniata</taxon>
        <taxon>Vertebrata</taxon>
        <taxon>Euteleostomi</taxon>
        <taxon>Actinopterygii</taxon>
        <taxon>Neopterygii</taxon>
        <taxon>Teleostei</taxon>
        <taxon>Protacanthopterygii</taxon>
        <taxon>Salmoniformes</taxon>
        <taxon>Salmonidae</taxon>
        <taxon>Coregoninae</taxon>
        <taxon>Coregonus</taxon>
    </lineage>
</organism>
<feature type="region of interest" description="Disordered" evidence="1">
    <location>
        <begin position="96"/>
        <end position="119"/>
    </location>
</feature>
<dbReference type="Proteomes" id="UP001356427">
    <property type="component" value="Unassembled WGS sequence"/>
</dbReference>
<keyword evidence="3" id="KW-1185">Reference proteome</keyword>
<evidence type="ECO:0000256" key="1">
    <source>
        <dbReference type="SAM" id="MobiDB-lite"/>
    </source>
</evidence>
<protein>
    <submittedName>
        <fullName evidence="2">Uncharacterized protein</fullName>
    </submittedName>
</protein>
<dbReference type="AlphaFoldDB" id="A0AAN8L0Y1"/>
<proteinExistence type="predicted"/>
<feature type="region of interest" description="Disordered" evidence="1">
    <location>
        <begin position="33"/>
        <end position="53"/>
    </location>
</feature>
<sequence length="119" mass="12818">MSSRKVLLKAVRGACSFQPEDTASVRKLRAYSDVGPSPCCSPEPSEEGGVGKRRGLTSFPDCRGPIQRLSFNHSDLSLVLLLTWSLTHKSRVFEAGVDAPDAAGPRKRLPPSRLSAALL</sequence>
<evidence type="ECO:0000313" key="2">
    <source>
        <dbReference type="EMBL" id="KAK6299100.1"/>
    </source>
</evidence>
<accession>A0AAN8L0Y1</accession>
<evidence type="ECO:0000313" key="3">
    <source>
        <dbReference type="Proteomes" id="UP001356427"/>
    </source>
</evidence>
<gene>
    <name evidence="2" type="ORF">J4Q44_G00306100</name>
</gene>
<reference evidence="2 3" key="1">
    <citation type="submission" date="2021-04" db="EMBL/GenBank/DDBJ databases">
        <authorList>
            <person name="De Guttry C."/>
            <person name="Zahm M."/>
            <person name="Klopp C."/>
            <person name="Cabau C."/>
            <person name="Louis A."/>
            <person name="Berthelot C."/>
            <person name="Parey E."/>
            <person name="Roest Crollius H."/>
            <person name="Montfort J."/>
            <person name="Robinson-Rechavi M."/>
            <person name="Bucao C."/>
            <person name="Bouchez O."/>
            <person name="Gislard M."/>
            <person name="Lluch J."/>
            <person name="Milhes M."/>
            <person name="Lampietro C."/>
            <person name="Lopez Roques C."/>
            <person name="Donnadieu C."/>
            <person name="Braasch I."/>
            <person name="Desvignes T."/>
            <person name="Postlethwait J."/>
            <person name="Bobe J."/>
            <person name="Wedekind C."/>
            <person name="Guiguen Y."/>
        </authorList>
    </citation>
    <scope>NUCLEOTIDE SEQUENCE [LARGE SCALE GENOMIC DNA]</scope>
    <source>
        <strain evidence="2">Cs_M1</strain>
        <tissue evidence="2">Blood</tissue>
    </source>
</reference>